<evidence type="ECO:0000256" key="4">
    <source>
        <dbReference type="ARBA" id="ARBA00022475"/>
    </source>
</evidence>
<protein>
    <submittedName>
        <fullName evidence="10">ABC transporter ATP-binding protein</fullName>
    </submittedName>
</protein>
<feature type="domain" description="ABC transporter" evidence="9">
    <location>
        <begin position="278"/>
        <end position="525"/>
    </location>
</feature>
<accession>A0A7Y4GN76</accession>
<dbReference type="FunFam" id="3.40.50.300:FF:000016">
    <property type="entry name" value="Oligopeptide ABC transporter ATP-binding component"/>
    <property type="match status" value="1"/>
</dbReference>
<dbReference type="GO" id="GO:0055085">
    <property type="term" value="P:transmembrane transport"/>
    <property type="evidence" value="ECO:0007669"/>
    <property type="project" value="UniProtKB-ARBA"/>
</dbReference>
<keyword evidence="3" id="KW-0813">Transport</keyword>
<dbReference type="InterPro" id="IPR027417">
    <property type="entry name" value="P-loop_NTPase"/>
</dbReference>
<keyword evidence="7" id="KW-0472">Membrane</keyword>
<organism evidence="10 11">
    <name type="scientific">Bradyrhizobium australiense</name>
    <dbReference type="NCBI Taxonomy" id="2721161"/>
    <lineage>
        <taxon>Bacteria</taxon>
        <taxon>Pseudomonadati</taxon>
        <taxon>Pseudomonadota</taxon>
        <taxon>Alphaproteobacteria</taxon>
        <taxon>Hyphomicrobiales</taxon>
        <taxon>Nitrobacteraceae</taxon>
        <taxon>Bradyrhizobium</taxon>
    </lineage>
</organism>
<dbReference type="Gene3D" id="3.40.50.300">
    <property type="entry name" value="P-loop containing nucleotide triphosphate hydrolases"/>
    <property type="match status" value="2"/>
</dbReference>
<evidence type="ECO:0000256" key="5">
    <source>
        <dbReference type="ARBA" id="ARBA00022741"/>
    </source>
</evidence>
<keyword evidence="4" id="KW-1003">Cell membrane</keyword>
<evidence type="ECO:0000256" key="2">
    <source>
        <dbReference type="ARBA" id="ARBA00005417"/>
    </source>
</evidence>
<dbReference type="CDD" id="cd03257">
    <property type="entry name" value="ABC_NikE_OppD_transporters"/>
    <property type="match status" value="2"/>
</dbReference>
<evidence type="ECO:0000259" key="9">
    <source>
        <dbReference type="PROSITE" id="PS50893"/>
    </source>
</evidence>
<proteinExistence type="inferred from homology"/>
<dbReference type="PANTHER" id="PTHR43297">
    <property type="entry name" value="OLIGOPEPTIDE TRANSPORT ATP-BINDING PROTEIN APPD"/>
    <property type="match status" value="1"/>
</dbReference>
<dbReference type="GO" id="GO:0005886">
    <property type="term" value="C:plasma membrane"/>
    <property type="evidence" value="ECO:0007669"/>
    <property type="project" value="UniProtKB-SubCell"/>
</dbReference>
<dbReference type="GO" id="GO:0005524">
    <property type="term" value="F:ATP binding"/>
    <property type="evidence" value="ECO:0007669"/>
    <property type="project" value="UniProtKB-KW"/>
</dbReference>
<gene>
    <name evidence="10" type="ORF">HCN58_04525</name>
</gene>
<dbReference type="InterPro" id="IPR003593">
    <property type="entry name" value="AAA+_ATPase"/>
</dbReference>
<dbReference type="GO" id="GO:0015833">
    <property type="term" value="P:peptide transport"/>
    <property type="evidence" value="ECO:0007669"/>
    <property type="project" value="InterPro"/>
</dbReference>
<dbReference type="NCBIfam" id="NF007739">
    <property type="entry name" value="PRK10419.1"/>
    <property type="match status" value="2"/>
</dbReference>
<dbReference type="PROSITE" id="PS00211">
    <property type="entry name" value="ABC_TRANSPORTER_1"/>
    <property type="match status" value="2"/>
</dbReference>
<dbReference type="NCBIfam" id="NF008453">
    <property type="entry name" value="PRK11308.1"/>
    <property type="match status" value="2"/>
</dbReference>
<keyword evidence="6 10" id="KW-0067">ATP-binding</keyword>
<dbReference type="Proteomes" id="UP000544122">
    <property type="component" value="Unassembled WGS sequence"/>
</dbReference>
<keyword evidence="11" id="KW-1185">Reference proteome</keyword>
<dbReference type="EMBL" id="JAAVLX010000002">
    <property type="protein sequence ID" value="NOJ38883.1"/>
    <property type="molecule type" value="Genomic_DNA"/>
</dbReference>
<dbReference type="GO" id="GO:0016887">
    <property type="term" value="F:ATP hydrolysis activity"/>
    <property type="evidence" value="ECO:0007669"/>
    <property type="project" value="InterPro"/>
</dbReference>
<evidence type="ECO:0000256" key="1">
    <source>
        <dbReference type="ARBA" id="ARBA00004417"/>
    </source>
</evidence>
<dbReference type="Pfam" id="PF08352">
    <property type="entry name" value="oligo_HPY"/>
    <property type="match status" value="2"/>
</dbReference>
<dbReference type="InterPro" id="IPR013563">
    <property type="entry name" value="Oligopep_ABC_C"/>
</dbReference>
<dbReference type="SUPFAM" id="SSF52540">
    <property type="entry name" value="P-loop containing nucleoside triphosphate hydrolases"/>
    <property type="match status" value="2"/>
</dbReference>
<evidence type="ECO:0000256" key="6">
    <source>
        <dbReference type="ARBA" id="ARBA00022840"/>
    </source>
</evidence>
<dbReference type="SMART" id="SM00382">
    <property type="entry name" value="AAA"/>
    <property type="match status" value="2"/>
</dbReference>
<comment type="similarity">
    <text evidence="2">Belongs to the ABC transporter superfamily.</text>
</comment>
<dbReference type="AlphaFoldDB" id="A0A7Y4GN76"/>
<dbReference type="InterPro" id="IPR003439">
    <property type="entry name" value="ABC_transporter-like_ATP-bd"/>
</dbReference>
<dbReference type="InterPro" id="IPR017871">
    <property type="entry name" value="ABC_transporter-like_CS"/>
</dbReference>
<keyword evidence="5" id="KW-0547">Nucleotide-binding</keyword>
<evidence type="ECO:0000256" key="8">
    <source>
        <dbReference type="ARBA" id="ARBA00024722"/>
    </source>
</evidence>
<reference evidence="10 11" key="1">
    <citation type="submission" date="2020-03" db="EMBL/GenBank/DDBJ databases">
        <title>Bradyrhizobium diversity isolated from nodules of Indigofera sp.</title>
        <authorList>
            <person name="Klepa M."/>
            <person name="Helene L."/>
            <person name="Hungria M."/>
        </authorList>
    </citation>
    <scope>NUCLEOTIDE SEQUENCE [LARGE SCALE GENOMIC DNA]</scope>
    <source>
        <strain evidence="10 11">WSM 1791</strain>
    </source>
</reference>
<feature type="domain" description="ABC transporter" evidence="9">
    <location>
        <begin position="6"/>
        <end position="257"/>
    </location>
</feature>
<dbReference type="InterPro" id="IPR050388">
    <property type="entry name" value="ABC_Ni/Peptide_Import"/>
</dbReference>
<comment type="function">
    <text evidence="8">Involved in beta-(1--&gt;2)glucan export. Transmembrane domains (TMD) form a pore in the inner membrane and the ATP-binding domain (NBD) is responsible for energy generation.</text>
</comment>
<evidence type="ECO:0000256" key="3">
    <source>
        <dbReference type="ARBA" id="ARBA00022448"/>
    </source>
</evidence>
<comment type="caution">
    <text evidence="10">The sequence shown here is derived from an EMBL/GenBank/DDBJ whole genome shotgun (WGS) entry which is preliminary data.</text>
</comment>
<dbReference type="Pfam" id="PF00005">
    <property type="entry name" value="ABC_tran"/>
    <property type="match status" value="2"/>
</dbReference>
<dbReference type="PROSITE" id="PS50893">
    <property type="entry name" value="ABC_TRANSPORTER_2"/>
    <property type="match status" value="2"/>
</dbReference>
<name>A0A7Y4GN76_9BRAD</name>
<comment type="subcellular location">
    <subcellularLocation>
        <location evidence="1">Cell inner membrane</location>
        <topology evidence="1">Peripheral membrane protein</topology>
    </subcellularLocation>
</comment>
<sequence length="546" mass="59859">MKNIILDIDKLVVGLGKNPSGQRIIDGVSLQVHESETLCVVGESGSGKSVTSLTVMGLLQKGALVPSSGSVKLVREELLTATDKRLRQLRATRMAMIFQEPMTALNPVVPVGRQIDEVLRAHTDLDARARRQKILAMMEHVRLPDVERIFASYPHRLSGGQRQRIMIAMALVLEPKLLIADEPTTALDVTTQKQILTLIRDLQRDHGTAVLFITHDMGVVAEIADRVAVMRHGRLVETGTLDSILRTPTMEYTRNLLSSVPSLVPRAARAETNEPVVLEANELGKVYRERSFLGKAREVAAAKDVTLTLRKGRTLGIVGESGSGKSTVARCIVRLIDPTSGGVRLAGREISELSRRLLQPHRKKIQIIFQDPYRSLNPRVTVGETIAEGPINYGMPRAEALAKARDLLELVDLPADAVSRYPHQFSGGQRQRIAIARALALDPDVLVADEAVSALDVSVQAQVLELLDEIQQRLGIALLFITHDLRVAAQICDDVAVMQHGRIVEQGPAAQVLTNPQQDYTRALLEAAPGRGWDFANFRPVEVAAE</sequence>
<evidence type="ECO:0000256" key="7">
    <source>
        <dbReference type="ARBA" id="ARBA00023136"/>
    </source>
</evidence>
<evidence type="ECO:0000313" key="10">
    <source>
        <dbReference type="EMBL" id="NOJ38883.1"/>
    </source>
</evidence>
<evidence type="ECO:0000313" key="11">
    <source>
        <dbReference type="Proteomes" id="UP000544122"/>
    </source>
</evidence>
<dbReference type="RefSeq" id="WP_171578169.1">
    <property type="nucleotide sequence ID" value="NZ_JAAVLX010000002.1"/>
</dbReference>
<dbReference type="PANTHER" id="PTHR43297:SF2">
    <property type="entry name" value="DIPEPTIDE TRANSPORT ATP-BINDING PROTEIN DPPD"/>
    <property type="match status" value="1"/>
</dbReference>